<dbReference type="EMBL" id="SDOV01000007">
    <property type="protein sequence ID" value="KAH7638483.1"/>
    <property type="molecule type" value="Genomic_DNA"/>
</dbReference>
<dbReference type="Proteomes" id="UP000828236">
    <property type="component" value="Unassembled WGS sequence"/>
</dbReference>
<evidence type="ECO:0000256" key="1">
    <source>
        <dbReference type="SAM" id="Phobius"/>
    </source>
</evidence>
<sequence>MMMMMMMMYKDQAKVRVLITYIISWLFVANFINAFDLSAIIRQPEPTEPIFGAEINIGSVEINDPKCDKAITPYLQECKDIYHEKITNVALEFGSNFQTESVKKTSCCGIWEAKQCAIDAANKLDECGHNISALYASLPSDPKIRDDVFDKCSEYREHSAICRPQSSSSSSMFSLHTLICFIVITLFITVCALILAKVLKRRM</sequence>
<organism evidence="2">
    <name type="scientific">Dermatophagoides farinae</name>
    <name type="common">American house dust mite</name>
    <dbReference type="NCBI Taxonomy" id="6954"/>
    <lineage>
        <taxon>Eukaryota</taxon>
        <taxon>Metazoa</taxon>
        <taxon>Ecdysozoa</taxon>
        <taxon>Arthropoda</taxon>
        <taxon>Chelicerata</taxon>
        <taxon>Arachnida</taxon>
        <taxon>Acari</taxon>
        <taxon>Acariformes</taxon>
        <taxon>Sarcoptiformes</taxon>
        <taxon>Astigmata</taxon>
        <taxon>Psoroptidia</taxon>
        <taxon>Analgoidea</taxon>
        <taxon>Pyroglyphidae</taxon>
        <taxon>Dermatophagoidinae</taxon>
        <taxon>Dermatophagoides</taxon>
    </lineage>
</organism>
<protein>
    <submittedName>
        <fullName evidence="2">Uncharacterized protein</fullName>
    </submittedName>
</protein>
<comment type="caution">
    <text evidence="2">The sequence shown here is derived from an EMBL/GenBank/DDBJ whole genome shotgun (WGS) entry which is preliminary data.</text>
</comment>
<proteinExistence type="predicted"/>
<feature type="transmembrane region" description="Helical" evidence="1">
    <location>
        <begin position="173"/>
        <end position="196"/>
    </location>
</feature>
<reference evidence="2" key="2">
    <citation type="journal article" date="2021" name="World Allergy Organ. J.">
        <title>Chromosome-level assembly of Dermatophagoides farinae genome and transcriptome reveals two novel allergens Der f 37 and Der f 39.</title>
        <authorList>
            <person name="Chen J."/>
            <person name="Cai Z."/>
            <person name="Fan D."/>
            <person name="Hu J."/>
            <person name="Hou Y."/>
            <person name="He Y."/>
            <person name="Zhang Z."/>
            <person name="Zhao Z."/>
            <person name="Gao P."/>
            <person name="Hu W."/>
            <person name="Sun J."/>
            <person name="Li J."/>
            <person name="Ji K."/>
        </authorList>
    </citation>
    <scope>NUCLEOTIDE SEQUENCE</scope>
    <source>
        <strain evidence="2">JKM2019</strain>
    </source>
</reference>
<name>A0A9D4SE93_DERFA</name>
<evidence type="ECO:0000313" key="2">
    <source>
        <dbReference type="EMBL" id="KAH7638483.1"/>
    </source>
</evidence>
<keyword evidence="1" id="KW-0472">Membrane</keyword>
<keyword evidence="1" id="KW-1133">Transmembrane helix</keyword>
<reference evidence="2" key="1">
    <citation type="submission" date="2020-06" db="EMBL/GenBank/DDBJ databases">
        <authorList>
            <person name="Ji K."/>
            <person name="Li J."/>
        </authorList>
    </citation>
    <scope>NUCLEOTIDE SEQUENCE</scope>
    <source>
        <strain evidence="2">JKM2019</strain>
        <tissue evidence="2">Whole body</tissue>
    </source>
</reference>
<accession>A0A9D4SE93</accession>
<gene>
    <name evidence="2" type="ORF">HUG17_2516</name>
</gene>
<keyword evidence="1" id="KW-0812">Transmembrane</keyword>
<dbReference type="AlphaFoldDB" id="A0A9D4SE93"/>